<evidence type="ECO:0000259" key="1">
    <source>
        <dbReference type="Pfam" id="PF13649"/>
    </source>
</evidence>
<evidence type="ECO:0000313" key="3">
    <source>
        <dbReference type="Proteomes" id="UP000708148"/>
    </source>
</evidence>
<dbReference type="AlphaFoldDB" id="A0A8S1J9H9"/>
<organism evidence="2 3">
    <name type="scientific">Ostreobium quekettii</name>
    <dbReference type="NCBI Taxonomy" id="121088"/>
    <lineage>
        <taxon>Eukaryota</taxon>
        <taxon>Viridiplantae</taxon>
        <taxon>Chlorophyta</taxon>
        <taxon>core chlorophytes</taxon>
        <taxon>Ulvophyceae</taxon>
        <taxon>TCBD clade</taxon>
        <taxon>Bryopsidales</taxon>
        <taxon>Ostreobineae</taxon>
        <taxon>Ostreobiaceae</taxon>
        <taxon>Ostreobium</taxon>
    </lineage>
</organism>
<dbReference type="Proteomes" id="UP000708148">
    <property type="component" value="Unassembled WGS sequence"/>
</dbReference>
<sequence>MGPGKDLDLLLGRGYRATGSDRSETFLEMYRAARGEGADVELLDAVTIETDRRFDAVYTNKVLHHLTEEQLDASLARQWEVTNPGGFGVHTFWHSEKEPEVMFGSLLFTYYTKETIVKKITETGKWAVVEATVYKEMEDDDSVCVVLRRVD</sequence>
<dbReference type="InterPro" id="IPR041698">
    <property type="entry name" value="Methyltransf_25"/>
</dbReference>
<feature type="domain" description="Methyltransferase" evidence="1">
    <location>
        <begin position="2"/>
        <end position="86"/>
    </location>
</feature>
<proteinExistence type="predicted"/>
<accession>A0A8S1J9H9</accession>
<protein>
    <recommendedName>
        <fullName evidence="1">Methyltransferase domain-containing protein</fullName>
    </recommendedName>
</protein>
<name>A0A8S1J9H9_9CHLO</name>
<dbReference type="EMBL" id="CAJHUC010002480">
    <property type="protein sequence ID" value="CAD7703884.1"/>
    <property type="molecule type" value="Genomic_DNA"/>
</dbReference>
<comment type="caution">
    <text evidence="2">The sequence shown here is derived from an EMBL/GenBank/DDBJ whole genome shotgun (WGS) entry which is preliminary data.</text>
</comment>
<reference evidence="2" key="1">
    <citation type="submission" date="2020-12" db="EMBL/GenBank/DDBJ databases">
        <authorList>
            <person name="Iha C."/>
        </authorList>
    </citation>
    <scope>NUCLEOTIDE SEQUENCE</scope>
</reference>
<dbReference type="Gene3D" id="3.40.50.150">
    <property type="entry name" value="Vaccinia Virus protein VP39"/>
    <property type="match status" value="1"/>
</dbReference>
<gene>
    <name evidence="2" type="ORF">OSTQU699_LOCUS9241</name>
</gene>
<keyword evidence="3" id="KW-1185">Reference proteome</keyword>
<evidence type="ECO:0000313" key="2">
    <source>
        <dbReference type="EMBL" id="CAD7703884.1"/>
    </source>
</evidence>
<dbReference type="SUPFAM" id="SSF53335">
    <property type="entry name" value="S-adenosyl-L-methionine-dependent methyltransferases"/>
    <property type="match status" value="1"/>
</dbReference>
<dbReference type="InterPro" id="IPR029063">
    <property type="entry name" value="SAM-dependent_MTases_sf"/>
</dbReference>
<dbReference type="CDD" id="cd02440">
    <property type="entry name" value="AdoMet_MTases"/>
    <property type="match status" value="1"/>
</dbReference>
<dbReference type="Pfam" id="PF13649">
    <property type="entry name" value="Methyltransf_25"/>
    <property type="match status" value="1"/>
</dbReference>